<protein>
    <submittedName>
        <fullName evidence="1">Uncharacterized protein</fullName>
    </submittedName>
</protein>
<dbReference type="EMBL" id="NFZW01000013">
    <property type="protein sequence ID" value="RFA35112.1"/>
    <property type="molecule type" value="Genomic_DNA"/>
</dbReference>
<dbReference type="AlphaFoldDB" id="A0A3E0WQ76"/>
<sequence length="174" mass="20496">MKLARDIRVAYVEALIQLQEQFWREALMIAQAEYPEMFASLDPESVKADSVRTSCDRYYNGQRKNKHYGIFFRVPGMEGVTVGIGIDERIYTGISCDEETQPDNYRRCQTLLSELDDDYLYDAWWPLYRYPLPDFNFREPTAEALDTLVDSDARKKMVRSYIDELFRLWRMAAG</sequence>
<organism evidence="1 2">
    <name type="scientific">Alkalilimnicola ehrlichii</name>
    <dbReference type="NCBI Taxonomy" id="351052"/>
    <lineage>
        <taxon>Bacteria</taxon>
        <taxon>Pseudomonadati</taxon>
        <taxon>Pseudomonadota</taxon>
        <taxon>Gammaproteobacteria</taxon>
        <taxon>Chromatiales</taxon>
        <taxon>Ectothiorhodospiraceae</taxon>
        <taxon>Alkalilimnicola</taxon>
    </lineage>
</organism>
<gene>
    <name evidence="1" type="ORF">CAL65_13465</name>
</gene>
<name>A0A3E0WQ76_9GAMM</name>
<evidence type="ECO:0000313" key="2">
    <source>
        <dbReference type="Proteomes" id="UP000256763"/>
    </source>
</evidence>
<accession>A0A3E0WQ76</accession>
<reference evidence="2" key="1">
    <citation type="submission" date="2017-05" db="EMBL/GenBank/DDBJ databases">
        <authorList>
            <person name="Sharma S."/>
            <person name="Sidhu C."/>
            <person name="Pinnaka A.K."/>
        </authorList>
    </citation>
    <scope>NUCLEOTIDE SEQUENCE [LARGE SCALE GENOMIC DNA]</scope>
    <source>
        <strain evidence="2">AK93</strain>
    </source>
</reference>
<proteinExistence type="predicted"/>
<evidence type="ECO:0000313" key="1">
    <source>
        <dbReference type="EMBL" id="RFA35112.1"/>
    </source>
</evidence>
<dbReference type="Proteomes" id="UP000256763">
    <property type="component" value="Unassembled WGS sequence"/>
</dbReference>
<keyword evidence="2" id="KW-1185">Reference proteome</keyword>
<comment type="caution">
    <text evidence="1">The sequence shown here is derived from an EMBL/GenBank/DDBJ whole genome shotgun (WGS) entry which is preliminary data.</text>
</comment>